<dbReference type="PaxDb" id="6239-R01H2.4"/>
<dbReference type="KEGG" id="cel:CELE_R01H2.4"/>
<dbReference type="FunCoup" id="A0A0K3AX65">
    <property type="interactions" value="145"/>
</dbReference>
<gene>
    <name evidence="2" type="ORF">CELE_R01H2.4</name>
    <name evidence="2 4" type="ORF">R01H2.4</name>
</gene>
<dbReference type="AlphaFoldDB" id="A0A0K3AX65"/>
<dbReference type="CTD" id="187511"/>
<dbReference type="ExpressionAtlas" id="A0A0K3AX65">
    <property type="expression patterns" value="baseline and differential"/>
</dbReference>
<dbReference type="InParanoid" id="A0A0K3AX65"/>
<keyword evidence="3" id="KW-1185">Reference proteome</keyword>
<dbReference type="OMA" id="SHLQHYG"/>
<dbReference type="WormBase" id="R01H2.4a">
    <property type="protein sequence ID" value="CE50555"/>
    <property type="gene ID" value="WBGene00019812"/>
</dbReference>
<dbReference type="GeneID" id="187511"/>
<proteinExistence type="predicted"/>
<dbReference type="Bgee" id="WBGene00019812">
    <property type="expression patterns" value="Expressed in material anatomical entity and 2 other cell types or tissues"/>
</dbReference>
<accession>A0A0K3AX65</accession>
<evidence type="ECO:0000313" key="3">
    <source>
        <dbReference type="Proteomes" id="UP000001940"/>
    </source>
</evidence>
<name>A0A0K3AX65_CAEEL</name>
<dbReference type="STRING" id="6239.R01H2.4a.1"/>
<dbReference type="EMBL" id="BX284603">
    <property type="protein sequence ID" value="CTQ86577.1"/>
    <property type="molecule type" value="Genomic_DNA"/>
</dbReference>
<evidence type="ECO:0000256" key="1">
    <source>
        <dbReference type="SAM" id="MobiDB-lite"/>
    </source>
</evidence>
<dbReference type="eggNOG" id="ENOG502TGBC">
    <property type="taxonomic scope" value="Eukaryota"/>
</dbReference>
<dbReference type="OrthoDB" id="5787578at2759"/>
<dbReference type="AGR" id="WB:WBGene00019812"/>
<organism evidence="2 3">
    <name type="scientific">Caenorhabditis elegans</name>
    <dbReference type="NCBI Taxonomy" id="6239"/>
    <lineage>
        <taxon>Eukaryota</taxon>
        <taxon>Metazoa</taxon>
        <taxon>Ecdysozoa</taxon>
        <taxon>Nematoda</taxon>
        <taxon>Chromadorea</taxon>
        <taxon>Rhabditida</taxon>
        <taxon>Rhabditina</taxon>
        <taxon>Rhabditomorpha</taxon>
        <taxon>Rhabditoidea</taxon>
        <taxon>Rhabditidae</taxon>
        <taxon>Peloderinae</taxon>
        <taxon>Caenorhabditis</taxon>
    </lineage>
</organism>
<evidence type="ECO:0000313" key="4">
    <source>
        <dbReference type="WormBase" id="R01H2.4a"/>
    </source>
</evidence>
<dbReference type="Proteomes" id="UP000001940">
    <property type="component" value="Chromosome III"/>
</dbReference>
<evidence type="ECO:0000313" key="2">
    <source>
        <dbReference type="EMBL" id="CTQ86577.1"/>
    </source>
</evidence>
<dbReference type="RefSeq" id="NP_001299877.1">
    <property type="nucleotide sequence ID" value="NM_001312948.1"/>
</dbReference>
<reference evidence="2 3" key="1">
    <citation type="journal article" date="1998" name="Science">
        <title>Genome sequence of the nematode C. elegans: a platform for investigating biology.</title>
        <authorList>
            <consortium name="The C. elegans sequencing consortium"/>
            <person name="Sulson J.E."/>
            <person name="Waterston R."/>
        </authorList>
    </citation>
    <scope>NUCLEOTIDE SEQUENCE [LARGE SCALE GENOMIC DNA]</scope>
    <source>
        <strain evidence="2 3">Bristol N2</strain>
    </source>
</reference>
<sequence>MESNSNDTGCRSKSENAVSPEISKKWLELSYKVYERMINSSEVSFFISSSQIISSLGFILGACNNEETQGIVNYFGEHKDNLIDHTLRYVHRLSADTRTLLIPGQYHRARRVYAHQSYVNPHNENTVQFFRLFRVEEKVFEGFGEVRRWATRNLETEFAKSQKVLSMWSRDLSHLDRMKQQKIVDELSSKAQSSGNCRKQKKDEACQTGNNKASASLIPVLSSPVPKHGINYKDPNEDEKKAPILVWINHAVVEMPDEYFDGEHVYTWNHLEYVRVHGSVAEPIKIHRGKFEFNTVMVPAQNRQLLMLVFYGYKSGLCSLEVMRKFVSNYYDSSCPCIVRKANDNNTSPKMSIYLPHWKTKDFPSSRISQHLVATMNLNSLFVAGGFGDLAVEDAVPSATGDPKKVSHLQHFGLLSFRNSPKKTYLRTPEEKTLLGKKSRQSRNKKQKRTNKPVKIPMNEKNANQVELVQYPICVVLWDRQHEIPVYMGKVTGEKTEQEIEEMKLKETEKRQKNWVCC</sequence>
<feature type="region of interest" description="Disordered" evidence="1">
    <location>
        <begin position="188"/>
        <end position="209"/>
    </location>
</feature>
<protein>
    <submittedName>
        <fullName evidence="2">SERPIN domain-containing protein</fullName>
    </submittedName>
</protein>